<protein>
    <recommendedName>
        <fullName evidence="3">Galactose mutarotase-like enzyme</fullName>
    </recommendedName>
</protein>
<dbReference type="EMBL" id="QGTR01000002">
    <property type="protein sequence ID" value="PWW01727.1"/>
    <property type="molecule type" value="Genomic_DNA"/>
</dbReference>
<evidence type="ECO:0000313" key="2">
    <source>
        <dbReference type="Proteomes" id="UP000246352"/>
    </source>
</evidence>
<sequence>MSIHGIAADGISVGLDLEVGHLAVLEVDSDGRRLSPLHKAPWVGDPEQDFPPGTAPNVRHLSGDFFCAPFGRSDADCGDPGPAPSHGWPANSAWTVLRSGPTPSGAEAVFRLDRRVCGATVEKTLRLLHGHPFVYQQHRFIGGEGAISAAHHTMVHMREGGDIAVSPKLFAETPADPLEPDPSRGRFVLAYPATTPDLHAFPLADGGTADLGRYPPGDRHEDFLTLAEAPGRPLGWTIVSRRAERDRVLVLKNPAVLPVTMLWMSNGGRDYAPWSSRHAGVLGIEDARASPLGHADSIRPNAWTARGIATAFDLADGGAIVISQVIGACAMGEGEGAVRAVSVEGDKVIVSCAGGLSRRLPFDPEFLAGQAASKLG</sequence>
<evidence type="ECO:0000313" key="1">
    <source>
        <dbReference type="EMBL" id="PWW01727.1"/>
    </source>
</evidence>
<proteinExistence type="predicted"/>
<gene>
    <name evidence="1" type="ORF">DFR52_102391</name>
</gene>
<comment type="caution">
    <text evidence="1">The sequence shown here is derived from an EMBL/GenBank/DDBJ whole genome shotgun (WGS) entry which is preliminary data.</text>
</comment>
<dbReference type="RefSeq" id="WP_110031499.1">
    <property type="nucleotide sequence ID" value="NZ_QGTR01000002.1"/>
</dbReference>
<evidence type="ECO:0008006" key="3">
    <source>
        <dbReference type="Google" id="ProtNLM"/>
    </source>
</evidence>
<dbReference type="AlphaFoldDB" id="A0A317PLV3"/>
<name>A0A317PLV3_9HYPH</name>
<dbReference type="OrthoDB" id="7335506at2"/>
<dbReference type="Proteomes" id="UP000246352">
    <property type="component" value="Unassembled WGS sequence"/>
</dbReference>
<reference evidence="1 2" key="1">
    <citation type="submission" date="2018-05" db="EMBL/GenBank/DDBJ databases">
        <title>Genomic Encyclopedia of Type Strains, Phase IV (KMG-IV): sequencing the most valuable type-strain genomes for metagenomic binning, comparative biology and taxonomic classification.</title>
        <authorList>
            <person name="Goeker M."/>
        </authorList>
    </citation>
    <scope>NUCLEOTIDE SEQUENCE [LARGE SCALE GENOMIC DNA]</scope>
    <source>
        <strain evidence="1 2">DSM 16791</strain>
    </source>
</reference>
<keyword evidence="2" id="KW-1185">Reference proteome</keyword>
<accession>A0A317PLV3</accession>
<organism evidence="1 2">
    <name type="scientific">Hoeflea marina</name>
    <dbReference type="NCBI Taxonomy" id="274592"/>
    <lineage>
        <taxon>Bacteria</taxon>
        <taxon>Pseudomonadati</taxon>
        <taxon>Pseudomonadota</taxon>
        <taxon>Alphaproteobacteria</taxon>
        <taxon>Hyphomicrobiales</taxon>
        <taxon>Rhizobiaceae</taxon>
        <taxon>Hoeflea</taxon>
    </lineage>
</organism>